<evidence type="ECO:0000313" key="3">
    <source>
        <dbReference type="Proteomes" id="UP001597083"/>
    </source>
</evidence>
<name>A0ABW3CR15_9ACTN</name>
<evidence type="ECO:0000259" key="1">
    <source>
        <dbReference type="Pfam" id="PF12706"/>
    </source>
</evidence>
<dbReference type="Proteomes" id="UP001597083">
    <property type="component" value="Unassembled WGS sequence"/>
</dbReference>
<organism evidence="2 3">
    <name type="scientific">Actinomadura adrarensis</name>
    <dbReference type="NCBI Taxonomy" id="1819600"/>
    <lineage>
        <taxon>Bacteria</taxon>
        <taxon>Bacillati</taxon>
        <taxon>Actinomycetota</taxon>
        <taxon>Actinomycetes</taxon>
        <taxon>Streptosporangiales</taxon>
        <taxon>Thermomonosporaceae</taxon>
        <taxon>Actinomadura</taxon>
    </lineage>
</organism>
<evidence type="ECO:0000313" key="2">
    <source>
        <dbReference type="EMBL" id="MFD0856434.1"/>
    </source>
</evidence>
<feature type="domain" description="Metallo-beta-lactamase" evidence="1">
    <location>
        <begin position="8"/>
        <end position="147"/>
    </location>
</feature>
<gene>
    <name evidence="2" type="ORF">ACFQ07_29620</name>
</gene>
<dbReference type="Pfam" id="PF12706">
    <property type="entry name" value="Lactamase_B_2"/>
    <property type="match status" value="1"/>
</dbReference>
<dbReference type="InterPro" id="IPR052159">
    <property type="entry name" value="Competence_DNA_uptake"/>
</dbReference>
<dbReference type="InterPro" id="IPR036866">
    <property type="entry name" value="RibonucZ/Hydroxyglut_hydro"/>
</dbReference>
<dbReference type="SUPFAM" id="SSF56281">
    <property type="entry name" value="Metallo-hydrolase/oxidoreductase"/>
    <property type="match status" value="1"/>
</dbReference>
<dbReference type="InterPro" id="IPR001279">
    <property type="entry name" value="Metallo-B-lactamas"/>
</dbReference>
<sequence>DGCLDRLGVRHVPLLILTHSHADHIDGTAGVRSDRTVHSVLVTPSTFGREARHASSVPMRAAAAGQHWTIGDLTLTVLGPPPTAPRLSASDEGTELNNASIVLVARAPGFSTLLSGDVELDAQRALASSVPPVQVLKVPHHGSRSQDPAFFSAARAPISIISVGKENDYGHPSPATLALLHRQGTRTHRTDQDGDIAITRTGAGLSVVTRH</sequence>
<proteinExistence type="predicted"/>
<feature type="non-terminal residue" evidence="2">
    <location>
        <position position="1"/>
    </location>
</feature>
<keyword evidence="3" id="KW-1185">Reference proteome</keyword>
<dbReference type="Gene3D" id="3.60.15.10">
    <property type="entry name" value="Ribonuclease Z/Hydroxyacylglutathione hydrolase-like"/>
    <property type="match status" value="1"/>
</dbReference>
<dbReference type="PANTHER" id="PTHR30619:SF1">
    <property type="entry name" value="RECOMBINATION PROTEIN 2"/>
    <property type="match status" value="1"/>
</dbReference>
<accession>A0ABW3CR15</accession>
<protein>
    <submittedName>
        <fullName evidence="2">ComEC/Rec2 family competence protein</fullName>
    </submittedName>
</protein>
<dbReference type="EMBL" id="JBHTIR010004115">
    <property type="protein sequence ID" value="MFD0856434.1"/>
    <property type="molecule type" value="Genomic_DNA"/>
</dbReference>
<comment type="caution">
    <text evidence="2">The sequence shown here is derived from an EMBL/GenBank/DDBJ whole genome shotgun (WGS) entry which is preliminary data.</text>
</comment>
<dbReference type="PANTHER" id="PTHR30619">
    <property type="entry name" value="DNA INTERNALIZATION/COMPETENCE PROTEIN COMEC/REC2"/>
    <property type="match status" value="1"/>
</dbReference>
<reference evidence="3" key="1">
    <citation type="journal article" date="2019" name="Int. J. Syst. Evol. Microbiol.">
        <title>The Global Catalogue of Microorganisms (GCM) 10K type strain sequencing project: providing services to taxonomists for standard genome sequencing and annotation.</title>
        <authorList>
            <consortium name="The Broad Institute Genomics Platform"/>
            <consortium name="The Broad Institute Genome Sequencing Center for Infectious Disease"/>
            <person name="Wu L."/>
            <person name="Ma J."/>
        </authorList>
    </citation>
    <scope>NUCLEOTIDE SEQUENCE [LARGE SCALE GENOMIC DNA]</scope>
    <source>
        <strain evidence="3">JCM 31696</strain>
    </source>
</reference>